<evidence type="ECO:0000313" key="2">
    <source>
        <dbReference type="Proteomes" id="UP001273136"/>
    </source>
</evidence>
<dbReference type="Proteomes" id="UP001273136">
    <property type="component" value="Unassembled WGS sequence"/>
</dbReference>
<dbReference type="AlphaFoldDB" id="A0AAE4MD02"/>
<gene>
    <name evidence="1" type="ORF">McpAg1_10830</name>
</gene>
<proteinExistence type="predicted"/>
<accession>A0AAE4MD02</accession>
<name>A0AAE4MD02_9EURY</name>
<sequence length="116" mass="12642">MNTLAKITAVLLALTLLALPVVAAETEGEHGYFVVSISDDHSTLYLKYIPPVEHEAIPEHMELRPYFRDSDPELVIIDAGDPLVDDLIAKGAIVMMPDTVLENSAGSMTYEYAAVP</sequence>
<evidence type="ECO:0000313" key="1">
    <source>
        <dbReference type="EMBL" id="MDV0441871.1"/>
    </source>
</evidence>
<reference evidence="1" key="1">
    <citation type="submission" date="2023-06" db="EMBL/GenBank/DDBJ databases">
        <title>Genome sequence of Methancorpusculaceae sp. Ag1.</title>
        <authorList>
            <person name="Protasov E."/>
            <person name="Platt K."/>
            <person name="Poehlein A."/>
            <person name="Daniel R."/>
            <person name="Brune A."/>
        </authorList>
    </citation>
    <scope>NUCLEOTIDE SEQUENCE</scope>
    <source>
        <strain evidence="1">Ag1</strain>
    </source>
</reference>
<keyword evidence="2" id="KW-1185">Reference proteome</keyword>
<protein>
    <submittedName>
        <fullName evidence="1">Uncharacterized protein</fullName>
    </submittedName>
</protein>
<dbReference type="RefSeq" id="WP_338094275.1">
    <property type="nucleotide sequence ID" value="NZ_JAWDKA010000005.1"/>
</dbReference>
<comment type="caution">
    <text evidence="1">The sequence shown here is derived from an EMBL/GenBank/DDBJ whole genome shotgun (WGS) entry which is preliminary data.</text>
</comment>
<organism evidence="1 2">
    <name type="scientific">Methanorbis furvi</name>
    <dbReference type="NCBI Taxonomy" id="3028299"/>
    <lineage>
        <taxon>Archaea</taxon>
        <taxon>Methanobacteriati</taxon>
        <taxon>Methanobacteriota</taxon>
        <taxon>Stenosarchaea group</taxon>
        <taxon>Methanomicrobia</taxon>
        <taxon>Methanomicrobiales</taxon>
        <taxon>Methanocorpusculaceae</taxon>
        <taxon>Methanorbis</taxon>
    </lineage>
</organism>
<dbReference type="EMBL" id="JAWDKA010000005">
    <property type="protein sequence ID" value="MDV0441871.1"/>
    <property type="molecule type" value="Genomic_DNA"/>
</dbReference>